<feature type="region of interest" description="Disordered" evidence="1">
    <location>
        <begin position="229"/>
        <end position="271"/>
    </location>
</feature>
<keyword evidence="4" id="KW-1185">Reference proteome</keyword>
<dbReference type="AlphaFoldDB" id="A0A173LLI5"/>
<feature type="transmembrane region" description="Helical" evidence="2">
    <location>
        <begin position="159"/>
        <end position="181"/>
    </location>
</feature>
<feature type="compositionally biased region" description="Low complexity" evidence="1">
    <location>
        <begin position="11"/>
        <end position="25"/>
    </location>
</feature>
<feature type="transmembrane region" description="Helical" evidence="2">
    <location>
        <begin position="88"/>
        <end position="108"/>
    </location>
</feature>
<dbReference type="InterPro" id="IPR016566">
    <property type="entry name" value="UCP010219"/>
</dbReference>
<feature type="transmembrane region" description="Helical" evidence="2">
    <location>
        <begin position="193"/>
        <end position="217"/>
    </location>
</feature>
<feature type="compositionally biased region" description="Acidic residues" evidence="1">
    <location>
        <begin position="245"/>
        <end position="254"/>
    </location>
</feature>
<keyword evidence="2" id="KW-0472">Membrane</keyword>
<evidence type="ECO:0000256" key="2">
    <source>
        <dbReference type="SAM" id="Phobius"/>
    </source>
</evidence>
<keyword evidence="2" id="KW-0812">Transmembrane</keyword>
<accession>A0A173LLI5</accession>
<dbReference type="Pfam" id="PF11361">
    <property type="entry name" value="DUF3159"/>
    <property type="match status" value="1"/>
</dbReference>
<keyword evidence="2" id="KW-1133">Transmembrane helix</keyword>
<feature type="region of interest" description="Disordered" evidence="1">
    <location>
        <begin position="1"/>
        <end position="25"/>
    </location>
</feature>
<feature type="compositionally biased region" description="Basic and acidic residues" evidence="1">
    <location>
        <begin position="229"/>
        <end position="244"/>
    </location>
</feature>
<dbReference type="EMBL" id="CP015961">
    <property type="protein sequence ID" value="ANI92341.1"/>
    <property type="molecule type" value="Genomic_DNA"/>
</dbReference>
<evidence type="ECO:0000256" key="1">
    <source>
        <dbReference type="SAM" id="MobiDB-lite"/>
    </source>
</evidence>
<name>A0A173LLI5_9ACTN</name>
<feature type="transmembrane region" description="Helical" evidence="2">
    <location>
        <begin position="114"/>
        <end position="147"/>
    </location>
</feature>
<protein>
    <recommendedName>
        <fullName evidence="5">DUF3159 domain-containing protein</fullName>
    </recommendedName>
</protein>
<feature type="transmembrane region" description="Helical" evidence="2">
    <location>
        <begin position="59"/>
        <end position="81"/>
    </location>
</feature>
<dbReference type="Proteomes" id="UP000186104">
    <property type="component" value="Chromosome"/>
</dbReference>
<proteinExistence type="predicted"/>
<feature type="compositionally biased region" description="Basic and acidic residues" evidence="1">
    <location>
        <begin position="1"/>
        <end position="10"/>
    </location>
</feature>
<dbReference type="KEGG" id="dtm:BJL86_1564"/>
<reference evidence="3 4" key="1">
    <citation type="submission" date="2016-06" db="EMBL/GenBank/DDBJ databases">
        <title>Complete genome sequence of a saline-alkali tolerant type strain Dietzia timorensis ID05-A0528T.</title>
        <authorList>
            <person name="Wu X."/>
        </authorList>
    </citation>
    <scope>NUCLEOTIDE SEQUENCE [LARGE SCALE GENOMIC DNA]</scope>
    <source>
        <strain evidence="3 4">ID05-A0528</strain>
    </source>
</reference>
<gene>
    <name evidence="3" type="ORF">BJL86_1564</name>
</gene>
<dbReference type="STRING" id="499555.BJL86_1564"/>
<evidence type="ECO:0000313" key="4">
    <source>
        <dbReference type="Proteomes" id="UP000186104"/>
    </source>
</evidence>
<evidence type="ECO:0008006" key="5">
    <source>
        <dbReference type="Google" id="ProtNLM"/>
    </source>
</evidence>
<evidence type="ECO:0000313" key="3">
    <source>
        <dbReference type="EMBL" id="ANI92341.1"/>
    </source>
</evidence>
<organism evidence="3 4">
    <name type="scientific">Dietzia timorensis</name>
    <dbReference type="NCBI Taxonomy" id="499555"/>
    <lineage>
        <taxon>Bacteria</taxon>
        <taxon>Bacillati</taxon>
        <taxon>Actinomycetota</taxon>
        <taxon>Actinomycetes</taxon>
        <taxon>Mycobacteriales</taxon>
        <taxon>Dietziaceae</taxon>
        <taxon>Dietzia</taxon>
    </lineage>
</organism>
<sequence>MSDQPTEKSSHSASSKAGAKPSTPSMFGDPDAPLLEQMGGVKGLVTSTLPVLAFVPVNAFWGLRPAMFAAVGAAILLLLWTVFRREKIAPAIGGFFAVVICVFIAYRTGSARGYYLYGIITQIVYGLVFGVSAAVKWPLVGVIWGFVNGHGNAWRKVPAAMRWYIVATAIWAFVFFARVAVQAPLYYADLEDALGVARIVMGWPLAIVAAAGTVWAVKKANDGEEAWYAKHPEDRPVIKGHEADAEASEPDGGAEEPQGYEEAAGDDSPRH</sequence>